<accession>A0ABP7H0L6</accession>
<evidence type="ECO:0000256" key="1">
    <source>
        <dbReference type="SAM" id="SignalP"/>
    </source>
</evidence>
<keyword evidence="1" id="KW-0732">Signal</keyword>
<evidence type="ECO:0000313" key="2">
    <source>
        <dbReference type="EMBL" id="GAA3781088.1"/>
    </source>
</evidence>
<protein>
    <submittedName>
        <fullName evidence="2">Uncharacterized protein</fullName>
    </submittedName>
</protein>
<evidence type="ECO:0000313" key="3">
    <source>
        <dbReference type="Proteomes" id="UP001501456"/>
    </source>
</evidence>
<organism evidence="2 3">
    <name type="scientific">Corallibacter vietnamensis</name>
    <dbReference type="NCBI Taxonomy" id="904130"/>
    <lineage>
        <taxon>Bacteria</taxon>
        <taxon>Pseudomonadati</taxon>
        <taxon>Bacteroidota</taxon>
        <taxon>Flavobacteriia</taxon>
        <taxon>Flavobacteriales</taxon>
        <taxon>Flavobacteriaceae</taxon>
        <taxon>Corallibacter</taxon>
    </lineage>
</organism>
<proteinExistence type="predicted"/>
<feature type="signal peptide" evidence="1">
    <location>
        <begin position="1"/>
        <end position="33"/>
    </location>
</feature>
<dbReference type="Proteomes" id="UP001501456">
    <property type="component" value="Unassembled WGS sequence"/>
</dbReference>
<name>A0ABP7H0L6_9FLAO</name>
<sequence length="208" mass="24012">MLSIPLNKQKFKNMKAYFFITVLSLALSFSANAQTEKSNEQENIGNFTYYEPIFVHKSPNKPNKLYERFEEISVIAIDSVINRKKPLYNVKEKYKANLTATDKNELVTLFKSKNKNYTDSDLPHSLKEISTATDNRYGMFFLVETRSSTSHETTPISKVQLETIIFDFKQNAVVFYKKSKNLSPKGNGGYAHTLIKNLKYINRAIRKL</sequence>
<feature type="chain" id="PRO_5046375266" evidence="1">
    <location>
        <begin position="34"/>
        <end position="208"/>
    </location>
</feature>
<gene>
    <name evidence="2" type="ORF">GCM10022271_11700</name>
</gene>
<dbReference type="EMBL" id="BAABBI010000001">
    <property type="protein sequence ID" value="GAA3781088.1"/>
    <property type="molecule type" value="Genomic_DNA"/>
</dbReference>
<reference evidence="3" key="1">
    <citation type="journal article" date="2019" name="Int. J. Syst. Evol. Microbiol.">
        <title>The Global Catalogue of Microorganisms (GCM) 10K type strain sequencing project: providing services to taxonomists for standard genome sequencing and annotation.</title>
        <authorList>
            <consortium name="The Broad Institute Genomics Platform"/>
            <consortium name="The Broad Institute Genome Sequencing Center for Infectious Disease"/>
            <person name="Wu L."/>
            <person name="Ma J."/>
        </authorList>
    </citation>
    <scope>NUCLEOTIDE SEQUENCE [LARGE SCALE GENOMIC DNA]</scope>
    <source>
        <strain evidence="3">JCM 17525</strain>
    </source>
</reference>
<comment type="caution">
    <text evidence="2">The sequence shown here is derived from an EMBL/GenBank/DDBJ whole genome shotgun (WGS) entry which is preliminary data.</text>
</comment>
<keyword evidence="3" id="KW-1185">Reference proteome</keyword>